<accession>A0A6N6MXE6</accession>
<dbReference type="Pfam" id="PF12669">
    <property type="entry name" value="FeoB_associated"/>
    <property type="match status" value="1"/>
</dbReference>
<keyword evidence="2" id="KW-1185">Reference proteome</keyword>
<comment type="caution">
    <text evidence="1">The sequence shown here is derived from an EMBL/GenBank/DDBJ whole genome shotgun (WGS) entry which is preliminary data.</text>
</comment>
<name>A0A6N6MXE6_9BACT</name>
<proteinExistence type="predicted"/>
<reference evidence="1 2" key="1">
    <citation type="journal article" date="2017" name="Int. J. Syst. Evol. Microbiol.">
        <title>Desulfovibrio senegalensis sp. nov., a mesophilic sulfate reducer isolated from marine sediment.</title>
        <authorList>
            <person name="Thioye A."/>
            <person name="Gam Z.B.A."/>
            <person name="Mbengue M."/>
            <person name="Cayol J.L."/>
            <person name="Joseph-Bartoli M."/>
            <person name="Toure-Kane C."/>
            <person name="Labat M."/>
        </authorList>
    </citation>
    <scope>NUCLEOTIDE SEQUENCE [LARGE SCALE GENOMIC DNA]</scope>
    <source>
        <strain evidence="1 2">DSM 101509</strain>
    </source>
</reference>
<sequence>MDTIIAVIIIVLAGVYVFRRMHKSMTGKSGCGCSGDCGACGGSGQNADGSCPSEKKEPLE</sequence>
<organism evidence="1 2">
    <name type="scientific">Pseudodesulfovibrio senegalensis</name>
    <dbReference type="NCBI Taxonomy" id="1721087"/>
    <lineage>
        <taxon>Bacteria</taxon>
        <taxon>Pseudomonadati</taxon>
        <taxon>Thermodesulfobacteriota</taxon>
        <taxon>Desulfovibrionia</taxon>
        <taxon>Desulfovibrionales</taxon>
        <taxon>Desulfovibrionaceae</taxon>
    </lineage>
</organism>
<dbReference type="Proteomes" id="UP000438699">
    <property type="component" value="Unassembled WGS sequence"/>
</dbReference>
<protein>
    <submittedName>
        <fullName evidence="1">FeoB-associated Cys-rich membrane protein</fullName>
    </submittedName>
</protein>
<dbReference type="AlphaFoldDB" id="A0A6N6MXE6"/>
<evidence type="ECO:0000313" key="1">
    <source>
        <dbReference type="EMBL" id="KAB1437258.1"/>
    </source>
</evidence>
<dbReference type="RefSeq" id="WP_151152108.1">
    <property type="nucleotide sequence ID" value="NZ_WAIE01000012.1"/>
</dbReference>
<evidence type="ECO:0000313" key="2">
    <source>
        <dbReference type="Proteomes" id="UP000438699"/>
    </source>
</evidence>
<dbReference type="EMBL" id="WAIE01000012">
    <property type="protein sequence ID" value="KAB1437258.1"/>
    <property type="molecule type" value="Genomic_DNA"/>
</dbReference>
<gene>
    <name evidence="1" type="ORF">F8A88_15560</name>
</gene>